<name>A0AAD4XD30_9MAGN</name>
<reference evidence="1" key="1">
    <citation type="submission" date="2022-04" db="EMBL/GenBank/DDBJ databases">
        <title>A functionally conserved STORR gene fusion in Papaver species that diverged 16.8 million years ago.</title>
        <authorList>
            <person name="Catania T."/>
        </authorList>
    </citation>
    <scope>NUCLEOTIDE SEQUENCE</scope>
    <source>
        <strain evidence="1">S-188037</strain>
    </source>
</reference>
<dbReference type="EMBL" id="JAJJMB010011222">
    <property type="protein sequence ID" value="KAI3903344.1"/>
    <property type="molecule type" value="Genomic_DNA"/>
</dbReference>
<sequence>MLTSEGAALGHLPTYVPRIKKQFYFPDLALINGVINHLYNYILKKLNDRADREHRCCTFVYTTTSCFFLGKFKSHWFSARVVPANFPKIQLLDEIPGSWIILKWFVILIIFRKKLNLLGRSC</sequence>
<dbReference type="Proteomes" id="UP001202328">
    <property type="component" value="Unassembled WGS sequence"/>
</dbReference>
<gene>
    <name evidence="1" type="ORF">MKW98_031998</name>
</gene>
<protein>
    <submittedName>
        <fullName evidence="1">Uncharacterized protein</fullName>
    </submittedName>
</protein>
<evidence type="ECO:0000313" key="2">
    <source>
        <dbReference type="Proteomes" id="UP001202328"/>
    </source>
</evidence>
<comment type="caution">
    <text evidence="1">The sequence shown here is derived from an EMBL/GenBank/DDBJ whole genome shotgun (WGS) entry which is preliminary data.</text>
</comment>
<dbReference type="AlphaFoldDB" id="A0AAD4XD30"/>
<evidence type="ECO:0000313" key="1">
    <source>
        <dbReference type="EMBL" id="KAI3903344.1"/>
    </source>
</evidence>
<organism evidence="1 2">
    <name type="scientific">Papaver atlanticum</name>
    <dbReference type="NCBI Taxonomy" id="357466"/>
    <lineage>
        <taxon>Eukaryota</taxon>
        <taxon>Viridiplantae</taxon>
        <taxon>Streptophyta</taxon>
        <taxon>Embryophyta</taxon>
        <taxon>Tracheophyta</taxon>
        <taxon>Spermatophyta</taxon>
        <taxon>Magnoliopsida</taxon>
        <taxon>Ranunculales</taxon>
        <taxon>Papaveraceae</taxon>
        <taxon>Papaveroideae</taxon>
        <taxon>Papaver</taxon>
    </lineage>
</organism>
<proteinExistence type="predicted"/>
<keyword evidence="2" id="KW-1185">Reference proteome</keyword>
<accession>A0AAD4XD30</accession>